<evidence type="ECO:0000256" key="3">
    <source>
        <dbReference type="ARBA" id="ARBA00022679"/>
    </source>
</evidence>
<comment type="caution">
    <text evidence="11">The sequence shown here is derived from an EMBL/GenBank/DDBJ whole genome shotgun (WGS) entry which is preliminary data.</text>
</comment>
<keyword evidence="6 10" id="KW-1133">Transmembrane helix</keyword>
<dbReference type="PANTHER" id="PTHR14647">
    <property type="entry name" value="GALACTOSE-3-O-SULFOTRANSFERASE"/>
    <property type="match status" value="1"/>
</dbReference>
<dbReference type="GO" id="GO:0009247">
    <property type="term" value="P:glycolipid biosynthetic process"/>
    <property type="evidence" value="ECO:0007669"/>
    <property type="project" value="InterPro"/>
</dbReference>
<comment type="similarity">
    <text evidence="2">Belongs to the galactose-3-O-sulfotransferase family.</text>
</comment>
<dbReference type="PANTHER" id="PTHR14647:SF87">
    <property type="entry name" value="PUTATIVE-RELATED"/>
    <property type="match status" value="1"/>
</dbReference>
<keyword evidence="9" id="KW-0325">Glycoprotein</keyword>
<accession>A0AAN8JGT4</accession>
<evidence type="ECO:0000313" key="11">
    <source>
        <dbReference type="EMBL" id="KAK6177217.1"/>
    </source>
</evidence>
<evidence type="ECO:0000313" key="12">
    <source>
        <dbReference type="Proteomes" id="UP001347796"/>
    </source>
</evidence>
<comment type="subcellular location">
    <subcellularLocation>
        <location evidence="1">Golgi apparatus membrane</location>
        <topology evidence="1">Single-pass type II membrane protein</topology>
    </subcellularLocation>
</comment>
<evidence type="ECO:0008006" key="13">
    <source>
        <dbReference type="Google" id="ProtNLM"/>
    </source>
</evidence>
<keyword evidence="12" id="KW-1185">Reference proteome</keyword>
<feature type="transmembrane region" description="Helical" evidence="10">
    <location>
        <begin position="37"/>
        <end position="58"/>
    </location>
</feature>
<evidence type="ECO:0000256" key="2">
    <source>
        <dbReference type="ARBA" id="ARBA00008124"/>
    </source>
</evidence>
<dbReference type="Pfam" id="PF06990">
    <property type="entry name" value="Gal-3-0_sulfotr"/>
    <property type="match status" value="1"/>
</dbReference>
<evidence type="ECO:0000256" key="1">
    <source>
        <dbReference type="ARBA" id="ARBA00004323"/>
    </source>
</evidence>
<dbReference type="Gene3D" id="3.40.50.300">
    <property type="entry name" value="P-loop containing nucleotide triphosphate hydrolases"/>
    <property type="match status" value="1"/>
</dbReference>
<keyword evidence="3" id="KW-0808">Transferase</keyword>
<evidence type="ECO:0000256" key="9">
    <source>
        <dbReference type="ARBA" id="ARBA00023180"/>
    </source>
</evidence>
<dbReference type="GO" id="GO:0000139">
    <property type="term" value="C:Golgi membrane"/>
    <property type="evidence" value="ECO:0007669"/>
    <property type="project" value="UniProtKB-SubCell"/>
</dbReference>
<dbReference type="InterPro" id="IPR009729">
    <property type="entry name" value="Gal-3-0_sulfotransfrase"/>
</dbReference>
<keyword evidence="7" id="KW-0333">Golgi apparatus</keyword>
<keyword evidence="8 10" id="KW-0472">Membrane</keyword>
<gene>
    <name evidence="11" type="ORF">SNE40_015361</name>
</gene>
<protein>
    <recommendedName>
        <fullName evidence="13">Galactosylceramide sulfotransferase-like</fullName>
    </recommendedName>
</protein>
<dbReference type="GO" id="GO:0001733">
    <property type="term" value="F:galactosylceramide sulfotransferase activity"/>
    <property type="evidence" value="ECO:0007669"/>
    <property type="project" value="InterPro"/>
</dbReference>
<evidence type="ECO:0000256" key="4">
    <source>
        <dbReference type="ARBA" id="ARBA00022692"/>
    </source>
</evidence>
<dbReference type="EMBL" id="JAZGQO010000010">
    <property type="protein sequence ID" value="KAK6177217.1"/>
    <property type="molecule type" value="Genomic_DNA"/>
</dbReference>
<proteinExistence type="inferred from homology"/>
<organism evidence="11 12">
    <name type="scientific">Patella caerulea</name>
    <name type="common">Rayed Mediterranean limpet</name>
    <dbReference type="NCBI Taxonomy" id="87958"/>
    <lineage>
        <taxon>Eukaryota</taxon>
        <taxon>Metazoa</taxon>
        <taxon>Spiralia</taxon>
        <taxon>Lophotrochozoa</taxon>
        <taxon>Mollusca</taxon>
        <taxon>Gastropoda</taxon>
        <taxon>Patellogastropoda</taxon>
        <taxon>Patelloidea</taxon>
        <taxon>Patellidae</taxon>
        <taxon>Patella</taxon>
    </lineage>
</organism>
<dbReference type="InterPro" id="IPR027417">
    <property type="entry name" value="P-loop_NTPase"/>
</dbReference>
<reference evidence="11 12" key="1">
    <citation type="submission" date="2024-01" db="EMBL/GenBank/DDBJ databases">
        <title>The genome of the rayed Mediterranean limpet Patella caerulea (Linnaeus, 1758).</title>
        <authorList>
            <person name="Anh-Thu Weber A."/>
            <person name="Halstead-Nussloch G."/>
        </authorList>
    </citation>
    <scope>NUCLEOTIDE SEQUENCE [LARGE SCALE GENOMIC DNA]</scope>
    <source>
        <strain evidence="11">AATW-2023a</strain>
        <tissue evidence="11">Whole specimen</tissue>
    </source>
</reference>
<keyword evidence="5" id="KW-0735">Signal-anchor</keyword>
<evidence type="ECO:0000256" key="10">
    <source>
        <dbReference type="SAM" id="Phobius"/>
    </source>
</evidence>
<evidence type="ECO:0000256" key="7">
    <source>
        <dbReference type="ARBA" id="ARBA00023034"/>
    </source>
</evidence>
<name>A0AAN8JGT4_PATCE</name>
<evidence type="ECO:0000256" key="6">
    <source>
        <dbReference type="ARBA" id="ARBA00022989"/>
    </source>
</evidence>
<evidence type="ECO:0000256" key="8">
    <source>
        <dbReference type="ARBA" id="ARBA00023136"/>
    </source>
</evidence>
<sequence>MGRGNSKACCKGHISKCFVNYCFGQVYSFQRKKPYRFIFLLVVVLVIIYVTPTSRTILKQPRLSEVRRYGGSTSDLLTAPFPVNEVRHVAFLKVHKASSSTVLNIIYRFGFQRSLTFVLPRKGNYLDNGVSSIAKRKVLPPSLNKTYDMLCNHVIFNKSIFGHYMPRDTVYIAIVRDPYERFRSAYHYYRTVYSMGYLKHGPTGADHFEQFIANQDIYEPTNPHYSYTNNRMAVDFGFPTKYFKNSTKMLEYVHDLDLTLDLVMITERFDESMILLRRMLNWSFKDILYIKQNSLKNKPKNNINSTLMDKVKKFSELDYILYDYFYEKFDKRVKQQASNFSNEVSVFISIREQVARFCLTATSNETYLWLADTEWSEAFTISYIDCKQIKASELKFLSILVSEQKSRISRTGVNRKFFDSIPDIHFRKRFRYLPQRVKKKGTETFKNELTYTWE</sequence>
<dbReference type="Proteomes" id="UP001347796">
    <property type="component" value="Unassembled WGS sequence"/>
</dbReference>
<dbReference type="SUPFAM" id="SSF52540">
    <property type="entry name" value="P-loop containing nucleoside triphosphate hydrolases"/>
    <property type="match status" value="1"/>
</dbReference>
<evidence type="ECO:0000256" key="5">
    <source>
        <dbReference type="ARBA" id="ARBA00022968"/>
    </source>
</evidence>
<keyword evidence="4 10" id="KW-0812">Transmembrane</keyword>
<dbReference type="AlphaFoldDB" id="A0AAN8JGT4"/>